<dbReference type="PANTHER" id="PTHR42951:SF4">
    <property type="entry name" value="ACYL-COENZYME A THIOESTERASE MBLAC2"/>
    <property type="match status" value="1"/>
</dbReference>
<gene>
    <name evidence="2" type="ordered locus">PPA0914</name>
</gene>
<dbReference type="Gene3D" id="3.60.15.10">
    <property type="entry name" value="Ribonuclease Z/Hydroxyacylglutathione hydrolase-like"/>
    <property type="match status" value="1"/>
</dbReference>
<dbReference type="EnsemblBacteria" id="AAT82667">
    <property type="protein sequence ID" value="AAT82667"/>
    <property type="gene ID" value="PPA0914"/>
</dbReference>
<evidence type="ECO:0000259" key="1">
    <source>
        <dbReference type="SMART" id="SM00849"/>
    </source>
</evidence>
<dbReference type="InterPro" id="IPR050855">
    <property type="entry name" value="NDM-1-like"/>
</dbReference>
<dbReference type="SUPFAM" id="SSF56281">
    <property type="entry name" value="Metallo-hydrolase/oxidoreductase"/>
    <property type="match status" value="1"/>
</dbReference>
<dbReference type="InterPro" id="IPR001279">
    <property type="entry name" value="Metallo-B-lactamas"/>
</dbReference>
<dbReference type="EMBL" id="AE017283">
    <property type="protein sequence ID" value="AAT82667.1"/>
    <property type="molecule type" value="Genomic_DNA"/>
</dbReference>
<dbReference type="HOGENOM" id="CLU_056342_5_1_11"/>
<dbReference type="PANTHER" id="PTHR42951">
    <property type="entry name" value="METALLO-BETA-LACTAMASE DOMAIN-CONTAINING"/>
    <property type="match status" value="1"/>
</dbReference>
<name>Q6A999_CUTAK</name>
<dbReference type="eggNOG" id="COG0491">
    <property type="taxonomic scope" value="Bacteria"/>
</dbReference>
<protein>
    <submittedName>
        <fullName evidence="2">Conserved protein, putative metallo-beta-lactamase</fullName>
    </submittedName>
</protein>
<dbReference type="SMART" id="SM00849">
    <property type="entry name" value="Lactamase_B"/>
    <property type="match status" value="1"/>
</dbReference>
<dbReference type="InterPro" id="IPR036866">
    <property type="entry name" value="RibonucZ/Hydroxyglut_hydro"/>
</dbReference>
<reference evidence="2 3" key="1">
    <citation type="journal article" date="2004" name="Science">
        <title>The complete genome sequence of Propionibacterium acnes, a commensal of human skin.</title>
        <authorList>
            <person name="Bruggemann H."/>
            <person name="Henne A."/>
            <person name="Hoster F."/>
            <person name="Liesegang H."/>
            <person name="Wiezer A."/>
            <person name="Strittmatter A."/>
            <person name="Hujer S."/>
            <person name="Durre P."/>
            <person name="Gottschalk G."/>
        </authorList>
    </citation>
    <scope>NUCLEOTIDE SEQUENCE [LARGE SCALE GENOMIC DNA]</scope>
    <source>
        <strain evidence="3">DSM 16379 / KPA171202</strain>
    </source>
</reference>
<dbReference type="Pfam" id="PF00753">
    <property type="entry name" value="Lactamase_B"/>
    <property type="match status" value="1"/>
</dbReference>
<accession>Q6A999</accession>
<dbReference type="AlphaFoldDB" id="Q6A999"/>
<proteinExistence type="predicted"/>
<evidence type="ECO:0000313" key="3">
    <source>
        <dbReference type="Proteomes" id="UP000000603"/>
    </source>
</evidence>
<sequence length="262" mass="28191">MHIPLWHSRVPSATLSRSHSVLLPLSLTAHSPKRARLVAMSTNPEIPQWFALTPRVWTTSVEPESVTCGLVAGEDHVLLIDTGSTPEQGHTLAMSAARMLGRPVDRIVVTHHHYDHSGGLPGITDAEVWMHEAALAHCPDLHVDHPVSLMAYVNLGGLGAEVIHPGPAHTDGDLIVIVRDEKITFVGDLVETAGEPQSDGTTDVRGWPRAIDSVITGTDGAGLYVPGHGQPIDATDVMNQRAQLAERIPTNIPLTDRHIPLP</sequence>
<dbReference type="KEGG" id="pac:PPA0914"/>
<evidence type="ECO:0000313" key="2">
    <source>
        <dbReference type="EMBL" id="AAT82667.1"/>
    </source>
</evidence>
<organism evidence="2 3">
    <name type="scientific">Cutibacterium acnes (strain DSM 16379 / KPA171202)</name>
    <name type="common">Propionibacterium acnes</name>
    <dbReference type="NCBI Taxonomy" id="267747"/>
    <lineage>
        <taxon>Bacteria</taxon>
        <taxon>Bacillati</taxon>
        <taxon>Actinomycetota</taxon>
        <taxon>Actinomycetes</taxon>
        <taxon>Propionibacteriales</taxon>
        <taxon>Propionibacteriaceae</taxon>
        <taxon>Cutibacterium</taxon>
    </lineage>
</organism>
<feature type="domain" description="Metallo-beta-lactamase" evidence="1">
    <location>
        <begin position="65"/>
        <end position="228"/>
    </location>
</feature>
<dbReference type="Proteomes" id="UP000000603">
    <property type="component" value="Chromosome"/>
</dbReference>